<dbReference type="InterPro" id="IPR003599">
    <property type="entry name" value="Ig_sub"/>
</dbReference>
<accession>A0A6J8AVH5</accession>
<feature type="domain" description="Immunoglobulin" evidence="1">
    <location>
        <begin position="57"/>
        <end position="140"/>
    </location>
</feature>
<keyword evidence="3" id="KW-1185">Reference proteome</keyword>
<dbReference type="AlphaFoldDB" id="A0A6J8AVH5"/>
<gene>
    <name evidence="2" type="ORF">MCOR_10838</name>
</gene>
<name>A0A6J8AVH5_MYTCO</name>
<dbReference type="SUPFAM" id="SSF48726">
    <property type="entry name" value="Immunoglobulin"/>
    <property type="match status" value="2"/>
</dbReference>
<proteinExistence type="predicted"/>
<protein>
    <recommendedName>
        <fullName evidence="1">Immunoglobulin domain-containing protein</fullName>
    </recommendedName>
</protein>
<dbReference type="EMBL" id="CACVKT020001875">
    <property type="protein sequence ID" value="CAC5372899.1"/>
    <property type="molecule type" value="Genomic_DNA"/>
</dbReference>
<feature type="domain" description="Immunoglobulin" evidence="1">
    <location>
        <begin position="157"/>
        <end position="238"/>
    </location>
</feature>
<evidence type="ECO:0000259" key="1">
    <source>
        <dbReference type="SMART" id="SM00409"/>
    </source>
</evidence>
<reference evidence="2 3" key="1">
    <citation type="submission" date="2020-06" db="EMBL/GenBank/DDBJ databases">
        <authorList>
            <person name="Li R."/>
            <person name="Bekaert M."/>
        </authorList>
    </citation>
    <scope>NUCLEOTIDE SEQUENCE [LARGE SCALE GENOMIC DNA]</scope>
    <source>
        <strain evidence="3">wild</strain>
    </source>
</reference>
<sequence>MYRHINYNWKKKVKRIYHVNGFSRRLPKRITTLNLSISSYIICKGQNTSISGHGFNITNVYVDMNENIELICDCFHYIQCSWSTPNLKNFNSFIHIDTKSGTYNLKITNVSALDVGSYTCTFWEAGAIPLKLHIYNLQLQRLPSNLMVQGSIMIKGKKVVRGVEGKILKIVCIVESGRPPVETLVLSINGSDITNEGTDRITYSFIPTKQDNMQLFTCSAYSSLLMNPLSSEVRLDIQCK</sequence>
<dbReference type="SMART" id="SM00409">
    <property type="entry name" value="IG"/>
    <property type="match status" value="2"/>
</dbReference>
<dbReference type="InterPro" id="IPR013783">
    <property type="entry name" value="Ig-like_fold"/>
</dbReference>
<evidence type="ECO:0000313" key="3">
    <source>
        <dbReference type="Proteomes" id="UP000507470"/>
    </source>
</evidence>
<dbReference type="Gene3D" id="2.60.40.10">
    <property type="entry name" value="Immunoglobulins"/>
    <property type="match status" value="2"/>
</dbReference>
<dbReference type="Proteomes" id="UP000507470">
    <property type="component" value="Unassembled WGS sequence"/>
</dbReference>
<evidence type="ECO:0000313" key="2">
    <source>
        <dbReference type="EMBL" id="CAC5372899.1"/>
    </source>
</evidence>
<organism evidence="2 3">
    <name type="scientific">Mytilus coruscus</name>
    <name type="common">Sea mussel</name>
    <dbReference type="NCBI Taxonomy" id="42192"/>
    <lineage>
        <taxon>Eukaryota</taxon>
        <taxon>Metazoa</taxon>
        <taxon>Spiralia</taxon>
        <taxon>Lophotrochozoa</taxon>
        <taxon>Mollusca</taxon>
        <taxon>Bivalvia</taxon>
        <taxon>Autobranchia</taxon>
        <taxon>Pteriomorphia</taxon>
        <taxon>Mytilida</taxon>
        <taxon>Mytiloidea</taxon>
        <taxon>Mytilidae</taxon>
        <taxon>Mytilinae</taxon>
        <taxon>Mytilus</taxon>
    </lineage>
</organism>
<dbReference type="InterPro" id="IPR036179">
    <property type="entry name" value="Ig-like_dom_sf"/>
</dbReference>